<evidence type="ECO:0000313" key="8">
    <source>
        <dbReference type="EMBL" id="GAC96651.1"/>
    </source>
</evidence>
<dbReference type="GeneID" id="24109517"/>
<name>R9P5L3_PSEHS</name>
<comment type="subcellular location">
    <subcellularLocation>
        <location evidence="1">Membrane</location>
        <topology evidence="1">Multi-pass membrane protein</topology>
    </subcellularLocation>
</comment>
<accession>R9P5L3</accession>
<evidence type="ECO:0000256" key="5">
    <source>
        <dbReference type="PROSITE-ProRule" id="PRU00205"/>
    </source>
</evidence>
<dbReference type="Pfam" id="PF03798">
    <property type="entry name" value="TRAM_LAG1_CLN8"/>
    <property type="match status" value="1"/>
</dbReference>
<feature type="transmembrane region" description="Helical" evidence="6">
    <location>
        <begin position="239"/>
        <end position="265"/>
    </location>
</feature>
<dbReference type="eggNOG" id="KOG4561">
    <property type="taxonomic scope" value="Eukaryota"/>
</dbReference>
<keyword evidence="9" id="KW-1185">Reference proteome</keyword>
<dbReference type="InterPro" id="IPR006634">
    <property type="entry name" value="TLC-dom"/>
</dbReference>
<dbReference type="PROSITE" id="PS50922">
    <property type="entry name" value="TLC"/>
    <property type="match status" value="1"/>
</dbReference>
<keyword evidence="4 5" id="KW-0472">Membrane</keyword>
<gene>
    <name evidence="8" type="ORF">PHSY_004234</name>
</gene>
<organism evidence="8 9">
    <name type="scientific">Pseudozyma hubeiensis (strain SY62)</name>
    <name type="common">Yeast</name>
    <dbReference type="NCBI Taxonomy" id="1305764"/>
    <lineage>
        <taxon>Eukaryota</taxon>
        <taxon>Fungi</taxon>
        <taxon>Dikarya</taxon>
        <taxon>Basidiomycota</taxon>
        <taxon>Ustilaginomycotina</taxon>
        <taxon>Ustilaginomycetes</taxon>
        <taxon>Ustilaginales</taxon>
        <taxon>Ustilaginaceae</taxon>
        <taxon>Pseudozyma</taxon>
    </lineage>
</organism>
<keyword evidence="3 6" id="KW-1133">Transmembrane helix</keyword>
<dbReference type="HOGENOM" id="CLU_034597_0_0_1"/>
<evidence type="ECO:0000313" key="9">
    <source>
        <dbReference type="Proteomes" id="UP000014071"/>
    </source>
</evidence>
<dbReference type="PANTHER" id="PTHR13439:SF0">
    <property type="entry name" value="TOPOISOMERASE I DAMAGE AFFECTED PROTEIN 4"/>
    <property type="match status" value="1"/>
</dbReference>
<feature type="transmembrane region" description="Helical" evidence="6">
    <location>
        <begin position="285"/>
        <end position="306"/>
    </location>
</feature>
<feature type="domain" description="TLC" evidence="7">
    <location>
        <begin position="105"/>
        <end position="314"/>
    </location>
</feature>
<keyword evidence="2 5" id="KW-0812">Transmembrane</keyword>
<feature type="transmembrane region" description="Helical" evidence="6">
    <location>
        <begin position="110"/>
        <end position="132"/>
    </location>
</feature>
<evidence type="ECO:0000259" key="7">
    <source>
        <dbReference type="PROSITE" id="PS50922"/>
    </source>
</evidence>
<dbReference type="RefSeq" id="XP_012190238.1">
    <property type="nucleotide sequence ID" value="XM_012334848.1"/>
</dbReference>
<dbReference type="GO" id="GO:0016020">
    <property type="term" value="C:membrane"/>
    <property type="evidence" value="ECO:0007669"/>
    <property type="project" value="UniProtKB-SubCell"/>
</dbReference>
<dbReference type="GO" id="GO:0055088">
    <property type="term" value="P:lipid homeostasis"/>
    <property type="evidence" value="ECO:0007669"/>
    <property type="project" value="TreeGrafter"/>
</dbReference>
<dbReference type="InterPro" id="IPR050846">
    <property type="entry name" value="TLCD"/>
</dbReference>
<reference evidence="9" key="1">
    <citation type="journal article" date="2013" name="Genome Announc.">
        <title>Draft genome sequence of the basidiomycetous yeast-like fungus Pseudozyma hubeiensis SY62, which produces an abundant amount of the biosurfactant mannosylerythritol lipids.</title>
        <authorList>
            <person name="Konishi M."/>
            <person name="Hatada Y."/>
            <person name="Horiuchi J."/>
        </authorList>
    </citation>
    <scope>NUCLEOTIDE SEQUENCE [LARGE SCALE GENOMIC DNA]</scope>
    <source>
        <strain evidence="9">SY62</strain>
    </source>
</reference>
<protein>
    <recommendedName>
        <fullName evidence="7">TLC domain-containing protein</fullName>
    </recommendedName>
</protein>
<dbReference type="GO" id="GO:0005783">
    <property type="term" value="C:endoplasmic reticulum"/>
    <property type="evidence" value="ECO:0007669"/>
    <property type="project" value="TreeGrafter"/>
</dbReference>
<dbReference type="AlphaFoldDB" id="R9P5L3"/>
<dbReference type="PANTHER" id="PTHR13439">
    <property type="entry name" value="CT120 PROTEIN"/>
    <property type="match status" value="1"/>
</dbReference>
<feature type="transmembrane region" description="Helical" evidence="6">
    <location>
        <begin position="152"/>
        <end position="172"/>
    </location>
</feature>
<sequence length="357" mass="40457">MPLQLSKHSRTRQRPNPALDPPSFFSDIHHHWSRSASTAARNIKMAVAGTLAWLQPYADEYGVHHLPAHVPTIVRSALLWFAIQTLSSQVSPRFFPKTFSKFNRKTRISWDIHVVSFVHAALITPLAARIWWKARQTNALGFQTHSLAVDRLYGYDHEAASVYAIALGYFVWDSVISILHEGPGFIAHGLVALIAFTLVYHPVFMYDGLGFLLWELSTPFLNIHWFLDKLGKTGSKWQLINAVFLLSAYVGARLTFGVYNSFSFFKFVVAPPKPHHPTIPGHIKAFYMVGNVILNSLNFFWFRAMIRAIQKRFSVKPEDAKVSKVIRGEQKVEVGVKGKDDEEFWREAGAKKGGKAQ</sequence>
<dbReference type="STRING" id="1305764.R9P5L3"/>
<evidence type="ECO:0000256" key="2">
    <source>
        <dbReference type="ARBA" id="ARBA00022692"/>
    </source>
</evidence>
<dbReference type="SMART" id="SM00724">
    <property type="entry name" value="TLC"/>
    <property type="match status" value="1"/>
</dbReference>
<evidence type="ECO:0000256" key="1">
    <source>
        <dbReference type="ARBA" id="ARBA00004141"/>
    </source>
</evidence>
<feature type="transmembrane region" description="Helical" evidence="6">
    <location>
        <begin position="209"/>
        <end position="227"/>
    </location>
</feature>
<evidence type="ECO:0000256" key="3">
    <source>
        <dbReference type="ARBA" id="ARBA00022989"/>
    </source>
</evidence>
<feature type="transmembrane region" description="Helical" evidence="6">
    <location>
        <begin position="184"/>
        <end position="203"/>
    </location>
</feature>
<dbReference type="Proteomes" id="UP000014071">
    <property type="component" value="Unassembled WGS sequence"/>
</dbReference>
<proteinExistence type="predicted"/>
<dbReference type="OrthoDB" id="10266980at2759"/>
<dbReference type="EMBL" id="DF238805">
    <property type="protein sequence ID" value="GAC96651.1"/>
    <property type="molecule type" value="Genomic_DNA"/>
</dbReference>
<evidence type="ECO:0000256" key="6">
    <source>
        <dbReference type="SAM" id="Phobius"/>
    </source>
</evidence>
<evidence type="ECO:0000256" key="4">
    <source>
        <dbReference type="ARBA" id="ARBA00023136"/>
    </source>
</evidence>